<comment type="caution">
    <text evidence="1">The sequence shown here is derived from an EMBL/GenBank/DDBJ whole genome shotgun (WGS) entry which is preliminary data.</text>
</comment>
<evidence type="ECO:0000313" key="2">
    <source>
        <dbReference type="Proteomes" id="UP000011135"/>
    </source>
</evidence>
<dbReference type="AlphaFoldDB" id="L8JNP3"/>
<reference evidence="1 2" key="1">
    <citation type="submission" date="2012-12" db="EMBL/GenBank/DDBJ databases">
        <title>Genome assembly of Fulvivirga imtechensis AK7.</title>
        <authorList>
            <person name="Nupur N."/>
            <person name="Khatri I."/>
            <person name="Kumar R."/>
            <person name="Subramanian S."/>
            <person name="Pinnaka A."/>
        </authorList>
    </citation>
    <scope>NUCLEOTIDE SEQUENCE [LARGE SCALE GENOMIC DNA]</scope>
    <source>
        <strain evidence="1 2">AK7</strain>
    </source>
</reference>
<dbReference type="EMBL" id="AMZN01000068">
    <property type="protein sequence ID" value="ELR69773.1"/>
    <property type="molecule type" value="Genomic_DNA"/>
</dbReference>
<dbReference type="Proteomes" id="UP000011135">
    <property type="component" value="Unassembled WGS sequence"/>
</dbReference>
<keyword evidence="2" id="KW-1185">Reference proteome</keyword>
<organism evidence="1 2">
    <name type="scientific">Fulvivirga imtechensis AK7</name>
    <dbReference type="NCBI Taxonomy" id="1237149"/>
    <lineage>
        <taxon>Bacteria</taxon>
        <taxon>Pseudomonadati</taxon>
        <taxon>Bacteroidota</taxon>
        <taxon>Cytophagia</taxon>
        <taxon>Cytophagales</taxon>
        <taxon>Fulvivirgaceae</taxon>
        <taxon>Fulvivirga</taxon>
    </lineage>
</organism>
<sequence length="425" mass="50048">MNPSQKGWLRDFLKIRKHMFVESEEFKKTRQGQNPDQSFYGLIQPTGIMYGYPFFIADISEHNNWSAIDRIKVILADSFINIAELYNEKPITSEEEFWQLMHNTMDSVNHFYNGVYPELSTPTTSWLGQKKDVLTVTETLLEKRVKHTFKRAGNFWAEFFHHTQLFLDIYIFGQWSHTQPDKVLLEFFKEEKEELSYTAVKVMAAAAHANEHIESEEEKLFEHFIENSGLPAEKRRVANEYFEHGLAIQDIPIEETDPWVIRKFFLELAILTVWSDKKIEDVEWTFLSNFYLSLGFSEEDFDSSMIAVEGFVLQNWDQLDNLKERKDHLVIEKDYISRISKTANQFKNRIQKDIMEDKSLRDLLRKGSTTELNSDEKELIRSKFLLILKTIPTFRVISLPDDFLTFSLLLQVIPKEVINEVIRDG</sequence>
<accession>L8JNP3</accession>
<evidence type="ECO:0008006" key="3">
    <source>
        <dbReference type="Google" id="ProtNLM"/>
    </source>
</evidence>
<dbReference type="Gene3D" id="1.10.3680.10">
    <property type="entry name" value="TerB-like"/>
    <property type="match status" value="1"/>
</dbReference>
<dbReference type="SUPFAM" id="SSF158682">
    <property type="entry name" value="TerB-like"/>
    <property type="match status" value="1"/>
</dbReference>
<dbReference type="STRING" id="1237149.C900_04620"/>
<dbReference type="InterPro" id="IPR029024">
    <property type="entry name" value="TerB-like"/>
</dbReference>
<protein>
    <recommendedName>
        <fullName evidence="3">TerB family tellurite resistance protein</fullName>
    </recommendedName>
</protein>
<gene>
    <name evidence="1" type="ORF">C900_04620</name>
</gene>
<proteinExistence type="predicted"/>
<evidence type="ECO:0000313" key="1">
    <source>
        <dbReference type="EMBL" id="ELR69773.1"/>
    </source>
</evidence>
<name>L8JNP3_9BACT</name>